<evidence type="ECO:0000256" key="2">
    <source>
        <dbReference type="ARBA" id="ARBA00022857"/>
    </source>
</evidence>
<dbReference type="InterPro" id="IPR020904">
    <property type="entry name" value="Sc_DH/Rdtase_CS"/>
</dbReference>
<dbReference type="Pfam" id="PF00106">
    <property type="entry name" value="adh_short"/>
    <property type="match status" value="1"/>
</dbReference>
<dbReference type="OrthoDB" id="417891at2759"/>
<dbReference type="SUPFAM" id="SSF51735">
    <property type="entry name" value="NAD(P)-binding Rossmann-fold domains"/>
    <property type="match status" value="1"/>
</dbReference>
<keyword evidence="5" id="KW-1185">Reference proteome</keyword>
<dbReference type="GO" id="GO:0006633">
    <property type="term" value="P:fatty acid biosynthetic process"/>
    <property type="evidence" value="ECO:0007669"/>
    <property type="project" value="TreeGrafter"/>
</dbReference>
<evidence type="ECO:0000313" key="5">
    <source>
        <dbReference type="Proteomes" id="UP000803844"/>
    </source>
</evidence>
<gene>
    <name evidence="4" type="ORF">M406DRAFT_342302</name>
</gene>
<dbReference type="InterPro" id="IPR036291">
    <property type="entry name" value="NAD(P)-bd_dom_sf"/>
</dbReference>
<comment type="caution">
    <text evidence="4">The sequence shown here is derived from an EMBL/GenBank/DDBJ whole genome shotgun (WGS) entry which is preliminary data.</text>
</comment>
<dbReference type="InterPro" id="IPR002347">
    <property type="entry name" value="SDR_fam"/>
</dbReference>
<evidence type="ECO:0000256" key="1">
    <source>
        <dbReference type="ARBA" id="ARBA00006484"/>
    </source>
</evidence>
<comment type="similarity">
    <text evidence="1 3">Belongs to the short-chain dehydrogenases/reductases (SDR) family.</text>
</comment>
<sequence length="271" mass="27826">MDALTVLITGASGGIGRATALRLAQPLVPPYKVKTLILHYNSDSSRTRSLTEQIHALDPTIRVVWLQADLASTEAAHTLYHQAAEAAAGTDSSSSSSSSSNSSSPINVLFANAGTHLGLAGPEAGSLEAVDGAAFEQTWRVNTLATYELTRLAAPGMAAGGFGRVIYTSSVAALTGGVVGPHYASSKAALHGMMHSLAGSYAGRGVTFNAVAPALVAGTAMLPGGEEELRKKIPVGRLGKAEEVAEVVVVMITNGYVSNKVWAVDGGMVPR</sequence>
<dbReference type="Gene3D" id="3.40.50.720">
    <property type="entry name" value="NAD(P)-binding Rossmann-like Domain"/>
    <property type="match status" value="1"/>
</dbReference>
<organism evidence="4 5">
    <name type="scientific">Cryphonectria parasitica (strain ATCC 38755 / EP155)</name>
    <dbReference type="NCBI Taxonomy" id="660469"/>
    <lineage>
        <taxon>Eukaryota</taxon>
        <taxon>Fungi</taxon>
        <taxon>Dikarya</taxon>
        <taxon>Ascomycota</taxon>
        <taxon>Pezizomycotina</taxon>
        <taxon>Sordariomycetes</taxon>
        <taxon>Sordariomycetidae</taxon>
        <taxon>Diaporthales</taxon>
        <taxon>Cryphonectriaceae</taxon>
        <taxon>Cryphonectria-Endothia species complex</taxon>
        <taxon>Cryphonectria</taxon>
    </lineage>
</organism>
<dbReference type="GO" id="GO:0048038">
    <property type="term" value="F:quinone binding"/>
    <property type="evidence" value="ECO:0007669"/>
    <property type="project" value="TreeGrafter"/>
</dbReference>
<proteinExistence type="inferred from homology"/>
<evidence type="ECO:0000313" key="4">
    <source>
        <dbReference type="EMBL" id="KAF3761528.1"/>
    </source>
</evidence>
<keyword evidence="2" id="KW-0521">NADP</keyword>
<dbReference type="PANTHER" id="PTHR42760">
    <property type="entry name" value="SHORT-CHAIN DEHYDROGENASES/REDUCTASES FAMILY MEMBER"/>
    <property type="match status" value="1"/>
</dbReference>
<dbReference type="PROSITE" id="PS00061">
    <property type="entry name" value="ADH_SHORT"/>
    <property type="match status" value="1"/>
</dbReference>
<accession>A0A9P4XV83</accession>
<dbReference type="RefSeq" id="XP_040772507.1">
    <property type="nucleotide sequence ID" value="XM_040921758.1"/>
</dbReference>
<protein>
    <submittedName>
        <fullName evidence="4">NAD(P)-binding protein</fullName>
    </submittedName>
</protein>
<dbReference type="GeneID" id="63838887"/>
<dbReference type="PRINTS" id="PR00080">
    <property type="entry name" value="SDRFAMILY"/>
</dbReference>
<dbReference type="AlphaFoldDB" id="A0A9P4XV83"/>
<dbReference type="PRINTS" id="PR00081">
    <property type="entry name" value="GDHRDH"/>
</dbReference>
<name>A0A9P4XV83_CRYP1</name>
<reference evidence="4" key="1">
    <citation type="journal article" date="2020" name="Phytopathology">
        <title>Genome sequence of the chestnut blight fungus Cryphonectria parasitica EP155: A fundamental resource for an archetypical invasive plant pathogen.</title>
        <authorList>
            <person name="Crouch J.A."/>
            <person name="Dawe A."/>
            <person name="Aerts A."/>
            <person name="Barry K."/>
            <person name="Churchill A.C.L."/>
            <person name="Grimwood J."/>
            <person name="Hillman B."/>
            <person name="Milgroom M.G."/>
            <person name="Pangilinan J."/>
            <person name="Smith M."/>
            <person name="Salamov A."/>
            <person name="Schmutz J."/>
            <person name="Yadav J."/>
            <person name="Grigoriev I.V."/>
            <person name="Nuss D."/>
        </authorList>
    </citation>
    <scope>NUCLEOTIDE SEQUENCE</scope>
    <source>
        <strain evidence="4">EP155</strain>
    </source>
</reference>
<dbReference type="EMBL" id="MU032351">
    <property type="protein sequence ID" value="KAF3761528.1"/>
    <property type="molecule type" value="Genomic_DNA"/>
</dbReference>
<evidence type="ECO:0000256" key="3">
    <source>
        <dbReference type="RuleBase" id="RU000363"/>
    </source>
</evidence>
<dbReference type="CDD" id="cd05233">
    <property type="entry name" value="SDR_c"/>
    <property type="match status" value="1"/>
</dbReference>
<dbReference type="PANTHER" id="PTHR42760:SF127">
    <property type="entry name" value="3-KETOACYL-ACYL CARRIER PROTEIN REDUCTASE-RELATED"/>
    <property type="match status" value="1"/>
</dbReference>
<dbReference type="GO" id="GO:0016616">
    <property type="term" value="F:oxidoreductase activity, acting on the CH-OH group of donors, NAD or NADP as acceptor"/>
    <property type="evidence" value="ECO:0007669"/>
    <property type="project" value="TreeGrafter"/>
</dbReference>
<dbReference type="Proteomes" id="UP000803844">
    <property type="component" value="Unassembled WGS sequence"/>
</dbReference>